<dbReference type="PANTHER" id="PTHR30175:SF3">
    <property type="entry name" value="PTS SYSTEM N-ACETYLMURAMIC ACID-SPECIFIC EIIBC COMPONENT"/>
    <property type="match status" value="1"/>
</dbReference>
<keyword evidence="4 15" id="KW-0762">Sugar transport</keyword>
<feature type="transmembrane region" description="Helical" evidence="12">
    <location>
        <begin position="144"/>
        <end position="167"/>
    </location>
</feature>
<keyword evidence="10 12" id="KW-0472">Membrane</keyword>
<feature type="transmembrane region" description="Helical" evidence="12">
    <location>
        <begin position="111"/>
        <end position="132"/>
    </location>
</feature>
<feature type="domain" description="PTS EIIB type-1" evidence="13">
    <location>
        <begin position="5"/>
        <end position="88"/>
    </location>
</feature>
<keyword evidence="5" id="KW-0808">Transferase</keyword>
<evidence type="ECO:0000256" key="3">
    <source>
        <dbReference type="ARBA" id="ARBA00022475"/>
    </source>
</evidence>
<evidence type="ECO:0000256" key="2">
    <source>
        <dbReference type="ARBA" id="ARBA00022448"/>
    </source>
</evidence>
<feature type="transmembrane region" description="Helical" evidence="12">
    <location>
        <begin position="317"/>
        <end position="337"/>
    </location>
</feature>
<evidence type="ECO:0000259" key="13">
    <source>
        <dbReference type="PROSITE" id="PS51098"/>
    </source>
</evidence>
<evidence type="ECO:0000256" key="7">
    <source>
        <dbReference type="ARBA" id="ARBA00022692"/>
    </source>
</evidence>
<dbReference type="PANTHER" id="PTHR30175">
    <property type="entry name" value="PHOSPHOTRANSFERASE SYSTEM TRANSPORT PROTEIN"/>
    <property type="match status" value="1"/>
</dbReference>
<reference evidence="15 16" key="1">
    <citation type="submission" date="2019-03" db="EMBL/GenBank/DDBJ databases">
        <title>Draft Genome Sequence of Desulfosporosinus fructosivorans Strain 63.6F, Isolated from Marine Sediment in the Baltic Sea.</title>
        <authorList>
            <person name="Hausmann B."/>
            <person name="Vandieken V."/>
            <person name="Pjevac P."/>
            <person name="Schreck K."/>
            <person name="Herbold C.W."/>
            <person name="Loy A."/>
        </authorList>
    </citation>
    <scope>NUCLEOTIDE SEQUENCE [LARGE SCALE GENOMIC DNA]</scope>
    <source>
        <strain evidence="15 16">63.6F</strain>
    </source>
</reference>
<evidence type="ECO:0000256" key="9">
    <source>
        <dbReference type="ARBA" id="ARBA00022989"/>
    </source>
</evidence>
<proteinExistence type="predicted"/>
<dbReference type="InterPro" id="IPR013013">
    <property type="entry name" value="PTS_EIIC_1"/>
</dbReference>
<dbReference type="Pfam" id="PF02378">
    <property type="entry name" value="PTS_EIIC"/>
    <property type="match status" value="1"/>
</dbReference>
<feature type="transmembrane region" description="Helical" evidence="12">
    <location>
        <begin position="375"/>
        <end position="404"/>
    </location>
</feature>
<dbReference type="InterPro" id="IPR001996">
    <property type="entry name" value="PTS_IIB_1"/>
</dbReference>
<protein>
    <submittedName>
        <fullName evidence="15">PTS sugar transporter subunit IIC</fullName>
    </submittedName>
</protein>
<feature type="transmembrane region" description="Helical" evidence="12">
    <location>
        <begin position="203"/>
        <end position="222"/>
    </location>
</feature>
<comment type="subcellular location">
    <subcellularLocation>
        <location evidence="1">Cell membrane</location>
        <topology evidence="1">Multi-pass membrane protein</topology>
    </subcellularLocation>
</comment>
<feature type="domain" description="PTS EIIC type-1" evidence="14">
    <location>
        <begin position="109"/>
        <end position="448"/>
    </location>
</feature>
<keyword evidence="7 12" id="KW-0812">Transmembrane</keyword>
<keyword evidence="9 12" id="KW-1133">Transmembrane helix</keyword>
<dbReference type="GO" id="GO:0005886">
    <property type="term" value="C:plasma membrane"/>
    <property type="evidence" value="ECO:0007669"/>
    <property type="project" value="UniProtKB-SubCell"/>
</dbReference>
<evidence type="ECO:0000313" key="16">
    <source>
        <dbReference type="Proteomes" id="UP000298460"/>
    </source>
</evidence>
<dbReference type="InterPro" id="IPR003352">
    <property type="entry name" value="PTS_EIIC"/>
</dbReference>
<evidence type="ECO:0000256" key="6">
    <source>
        <dbReference type="ARBA" id="ARBA00022683"/>
    </source>
</evidence>
<feature type="transmembrane region" description="Helical" evidence="12">
    <location>
        <begin position="234"/>
        <end position="255"/>
    </location>
</feature>
<evidence type="ECO:0000256" key="11">
    <source>
        <dbReference type="PROSITE-ProRule" id="PRU00421"/>
    </source>
</evidence>
<organism evidence="15 16">
    <name type="scientific">Desulfosporosinus fructosivorans</name>
    <dbReference type="NCBI Taxonomy" id="2018669"/>
    <lineage>
        <taxon>Bacteria</taxon>
        <taxon>Bacillati</taxon>
        <taxon>Bacillota</taxon>
        <taxon>Clostridia</taxon>
        <taxon>Eubacteriales</taxon>
        <taxon>Desulfitobacteriaceae</taxon>
        <taxon>Desulfosporosinus</taxon>
    </lineage>
</organism>
<feature type="transmembrane region" description="Helical" evidence="12">
    <location>
        <begin position="416"/>
        <end position="436"/>
    </location>
</feature>
<keyword evidence="8" id="KW-0418">Kinase</keyword>
<dbReference type="FunFam" id="3.30.1360.60:FF:000001">
    <property type="entry name" value="PTS system glucose-specific IIBC component PtsG"/>
    <property type="match status" value="1"/>
</dbReference>
<evidence type="ECO:0000256" key="1">
    <source>
        <dbReference type="ARBA" id="ARBA00004651"/>
    </source>
</evidence>
<keyword evidence="16" id="KW-1185">Reference proteome</keyword>
<dbReference type="GO" id="GO:0009401">
    <property type="term" value="P:phosphoenolpyruvate-dependent sugar phosphotransferase system"/>
    <property type="evidence" value="ECO:0007669"/>
    <property type="project" value="UniProtKB-KW"/>
</dbReference>
<dbReference type="Gene3D" id="3.30.1360.60">
    <property type="entry name" value="Glucose permease domain IIB"/>
    <property type="match status" value="1"/>
</dbReference>
<dbReference type="SUPFAM" id="SSF55604">
    <property type="entry name" value="Glucose permease domain IIB"/>
    <property type="match status" value="1"/>
</dbReference>
<dbReference type="CDD" id="cd00212">
    <property type="entry name" value="PTS_IIB_glc"/>
    <property type="match status" value="1"/>
</dbReference>
<feature type="transmembrane region" description="Helical" evidence="12">
    <location>
        <begin position="179"/>
        <end position="197"/>
    </location>
</feature>
<evidence type="ECO:0000259" key="14">
    <source>
        <dbReference type="PROSITE" id="PS51103"/>
    </source>
</evidence>
<evidence type="ECO:0000256" key="12">
    <source>
        <dbReference type="SAM" id="Phobius"/>
    </source>
</evidence>
<feature type="active site" description="Phosphocysteine intermediate; for EIIB activity" evidence="11">
    <location>
        <position position="27"/>
    </location>
</feature>
<name>A0A4Z0RBL3_9FIRM</name>
<evidence type="ECO:0000256" key="5">
    <source>
        <dbReference type="ARBA" id="ARBA00022679"/>
    </source>
</evidence>
<dbReference type="GO" id="GO:0090588">
    <property type="term" value="F:protein-phosphocysteine-N-acetylmuramate phosphotransferase system transporter activity"/>
    <property type="evidence" value="ECO:0007669"/>
    <property type="project" value="TreeGrafter"/>
</dbReference>
<evidence type="ECO:0000256" key="4">
    <source>
        <dbReference type="ARBA" id="ARBA00022597"/>
    </source>
</evidence>
<dbReference type="EMBL" id="SPQQ01000001">
    <property type="protein sequence ID" value="TGE39629.1"/>
    <property type="molecule type" value="Genomic_DNA"/>
</dbReference>
<dbReference type="GO" id="GO:0008982">
    <property type="term" value="F:protein-N(PI)-phosphohistidine-sugar phosphotransferase activity"/>
    <property type="evidence" value="ECO:0007669"/>
    <property type="project" value="InterPro"/>
</dbReference>
<accession>A0A4Z0RBL3</accession>
<evidence type="ECO:0000256" key="8">
    <source>
        <dbReference type="ARBA" id="ARBA00022777"/>
    </source>
</evidence>
<dbReference type="InterPro" id="IPR036878">
    <property type="entry name" value="Glu_permease_IIB"/>
</dbReference>
<evidence type="ECO:0000256" key="10">
    <source>
        <dbReference type="ARBA" id="ARBA00023136"/>
    </source>
</evidence>
<dbReference type="PROSITE" id="PS51098">
    <property type="entry name" value="PTS_EIIB_TYPE_1"/>
    <property type="match status" value="1"/>
</dbReference>
<dbReference type="InterPro" id="IPR050558">
    <property type="entry name" value="PTS_Sugar-Specific_Components"/>
</dbReference>
<sequence>MTKERELAEQILKVFGGQENIAAVSFCMTRLRLTAVDKAQVDKDELKGIDGVLGLVESSGQFQVVLGPGLVNKVAAEVTKLTGIQMGEVQDLKASIDDKNRTPFKLFLRKLSSIFIPLIPAIVASGMISGITNVAVRMGVDPKGLIVTILTTLGSGIFVYLAIFVGINAAKEFGGTPAMGGLAGVLLINPAIANITIGGAALLPGRGGIIGVLIVAWFMSTVEKQLRKVIPNSIDIIVTPTLTLLITGFATYFILQPVGGFLSDGTVYFFKTMLGYGGALAGLVLAGTFLPLVMTGLHQGLTPIHMEFLNTTKENPLLPILAMGGAGQVGAAFAIYFKTKSKKLKNIIKGALPVGLLGIGEPLIYGVTLPLGRPFITACIGAAIGGAVQASFHVASIAMGVSGLPLTFLIKNGSVLFYLLGLVVAYVAGFVVTWIVGFDDPIDPIENA</sequence>
<dbReference type="RefSeq" id="WP_135544569.1">
    <property type="nucleotide sequence ID" value="NZ_SPQQ01000001.1"/>
</dbReference>
<dbReference type="AlphaFoldDB" id="A0A4Z0RBL3"/>
<gene>
    <name evidence="15" type="ORF">E4K67_01060</name>
</gene>
<keyword evidence="3" id="KW-1003">Cell membrane</keyword>
<keyword evidence="6" id="KW-0598">Phosphotransferase system</keyword>
<comment type="caution">
    <text evidence="15">The sequence shown here is derived from an EMBL/GenBank/DDBJ whole genome shotgun (WGS) entry which is preliminary data.</text>
</comment>
<keyword evidence="2" id="KW-0813">Transport</keyword>
<dbReference type="InterPro" id="IPR018113">
    <property type="entry name" value="PTrfase_EIIB_Cys"/>
</dbReference>
<dbReference type="OrthoDB" id="92465at2"/>
<dbReference type="PROSITE" id="PS51103">
    <property type="entry name" value="PTS_EIIC_TYPE_1"/>
    <property type="match status" value="1"/>
</dbReference>
<dbReference type="GO" id="GO:0016301">
    <property type="term" value="F:kinase activity"/>
    <property type="evidence" value="ECO:0007669"/>
    <property type="project" value="UniProtKB-KW"/>
</dbReference>
<evidence type="ECO:0000313" key="15">
    <source>
        <dbReference type="EMBL" id="TGE39629.1"/>
    </source>
</evidence>
<dbReference type="Pfam" id="PF00367">
    <property type="entry name" value="PTS_EIIB"/>
    <property type="match status" value="1"/>
</dbReference>
<feature type="transmembrane region" description="Helical" evidence="12">
    <location>
        <begin position="275"/>
        <end position="297"/>
    </location>
</feature>
<dbReference type="Proteomes" id="UP000298460">
    <property type="component" value="Unassembled WGS sequence"/>
</dbReference>